<dbReference type="InterPro" id="IPR050810">
    <property type="entry name" value="Bact_Secretion_Sys_Channel"/>
</dbReference>
<sequence length="356" mass="38749">CWAELQSGLQVILTNTAPQGTTNPASYTLHKQAGLISVFANQKQHKQIQQYLSLLKRNKATQVFVEAKIVEVALSDKYQSGINWHSTKGDLVLNAPFGSTITPGKFNANTAPKGNLFSLGSSGKSLTSIAGFLSEFGTVRTLSSPRVTVMNNQSAVLKVATNQVFFRIDYTREVGSNDRDPVERASSQIQTVPIGLVMVVHPSINPETGQITLTLRPTISRVTGQKEDPAVNFLSEQTQKSLIPEVQVRELDTVLKIDSGEVIVLGGLMEERSDNKRSGLPGGQDLGILDTLFSGKDDNRSVNELVILLRATIIEEDDIEGSLNPADKDLYKSFTKDPRPFTFAEQDSKSLTGTAS</sequence>
<protein>
    <submittedName>
        <fullName evidence="3">Type II secretion system protein D</fullName>
    </submittedName>
</protein>
<feature type="region of interest" description="Disordered" evidence="1">
    <location>
        <begin position="322"/>
        <end position="356"/>
    </location>
</feature>
<feature type="domain" description="Type II/III secretion system secretin-like" evidence="2">
    <location>
        <begin position="133"/>
        <end position="315"/>
    </location>
</feature>
<keyword evidence="4" id="KW-1185">Reference proteome</keyword>
<dbReference type="InterPro" id="IPR001775">
    <property type="entry name" value="GspD/PilQ"/>
</dbReference>
<evidence type="ECO:0000313" key="3">
    <source>
        <dbReference type="EMBL" id="PFX10334.1"/>
    </source>
</evidence>
<dbReference type="PANTHER" id="PTHR30332:SF17">
    <property type="entry name" value="TYPE IV PILIATION SYSTEM PROTEIN DR_0774-RELATED"/>
    <property type="match status" value="1"/>
</dbReference>
<proteinExistence type="predicted"/>
<accession>A0A2B4QVJ6</accession>
<feature type="compositionally biased region" description="Basic and acidic residues" evidence="1">
    <location>
        <begin position="326"/>
        <end position="339"/>
    </location>
</feature>
<evidence type="ECO:0000259" key="2">
    <source>
        <dbReference type="Pfam" id="PF00263"/>
    </source>
</evidence>
<comment type="caution">
    <text evidence="3">The sequence shown here is derived from an EMBL/GenBank/DDBJ whole genome shotgun (WGS) entry which is preliminary data.</text>
</comment>
<evidence type="ECO:0000256" key="1">
    <source>
        <dbReference type="SAM" id="MobiDB-lite"/>
    </source>
</evidence>
<reference evidence="4" key="1">
    <citation type="journal article" date="2017" name="bioRxiv">
        <title>Comparative analysis of the genomes of Stylophora pistillata and Acropora digitifera provides evidence for extensive differences between species of corals.</title>
        <authorList>
            <person name="Voolstra C.R."/>
            <person name="Li Y."/>
            <person name="Liew Y.J."/>
            <person name="Baumgarten S."/>
            <person name="Zoccola D."/>
            <person name="Flot J.-F."/>
            <person name="Tambutte S."/>
            <person name="Allemand D."/>
            <person name="Aranda M."/>
        </authorList>
    </citation>
    <scope>NUCLEOTIDE SEQUENCE [LARGE SCALE GENOMIC DNA]</scope>
</reference>
<dbReference type="PRINTS" id="PR00811">
    <property type="entry name" value="BCTERIALGSPD"/>
</dbReference>
<name>A0A2B4QVJ6_STYPI</name>
<dbReference type="AlphaFoldDB" id="A0A2B4QVJ6"/>
<dbReference type="PANTHER" id="PTHR30332">
    <property type="entry name" value="PROBABLE GENERAL SECRETION PATHWAY PROTEIN D"/>
    <property type="match status" value="1"/>
</dbReference>
<gene>
    <name evidence="3" type="primary">exeD</name>
    <name evidence="3" type="ORF">AWC38_SpisGene25629</name>
</gene>
<feature type="non-terminal residue" evidence="3">
    <location>
        <position position="1"/>
    </location>
</feature>
<dbReference type="InterPro" id="IPR004846">
    <property type="entry name" value="T2SS/T3SS_dom"/>
</dbReference>
<organism evidence="3 4">
    <name type="scientific">Stylophora pistillata</name>
    <name type="common">Smooth cauliflower coral</name>
    <dbReference type="NCBI Taxonomy" id="50429"/>
    <lineage>
        <taxon>Eukaryota</taxon>
        <taxon>Metazoa</taxon>
        <taxon>Cnidaria</taxon>
        <taxon>Anthozoa</taxon>
        <taxon>Hexacorallia</taxon>
        <taxon>Scleractinia</taxon>
        <taxon>Astrocoeniina</taxon>
        <taxon>Pocilloporidae</taxon>
        <taxon>Stylophora</taxon>
    </lineage>
</organism>
<dbReference type="Pfam" id="PF00263">
    <property type="entry name" value="Secretin"/>
    <property type="match status" value="1"/>
</dbReference>
<dbReference type="GO" id="GO:0009306">
    <property type="term" value="P:protein secretion"/>
    <property type="evidence" value="ECO:0007669"/>
    <property type="project" value="InterPro"/>
</dbReference>
<evidence type="ECO:0000313" key="4">
    <source>
        <dbReference type="Proteomes" id="UP000225706"/>
    </source>
</evidence>
<dbReference type="Proteomes" id="UP000225706">
    <property type="component" value="Unassembled WGS sequence"/>
</dbReference>
<dbReference type="EMBL" id="LSMT01004738">
    <property type="protein sequence ID" value="PFX10334.1"/>
    <property type="molecule type" value="Genomic_DNA"/>
</dbReference>